<evidence type="ECO:0000313" key="1">
    <source>
        <dbReference type="EMBL" id="CAG8764136.1"/>
    </source>
</evidence>
<comment type="caution">
    <text evidence="1">The sequence shown here is derived from an EMBL/GenBank/DDBJ whole genome shotgun (WGS) entry which is preliminary data.</text>
</comment>
<dbReference type="AlphaFoldDB" id="A0A9N9J4Y5"/>
<dbReference type="EMBL" id="CAJVPV010042546">
    <property type="protein sequence ID" value="CAG8764136.1"/>
    <property type="molecule type" value="Genomic_DNA"/>
</dbReference>
<feature type="non-terminal residue" evidence="1">
    <location>
        <position position="1"/>
    </location>
</feature>
<reference evidence="1" key="1">
    <citation type="submission" date="2021-06" db="EMBL/GenBank/DDBJ databases">
        <authorList>
            <person name="Kallberg Y."/>
            <person name="Tangrot J."/>
            <person name="Rosling A."/>
        </authorList>
    </citation>
    <scope>NUCLEOTIDE SEQUENCE</scope>
    <source>
        <strain evidence="1">CL551</strain>
    </source>
</reference>
<keyword evidence="2" id="KW-1185">Reference proteome</keyword>
<dbReference type="SUPFAM" id="SSF140996">
    <property type="entry name" value="Hermes dimerisation domain"/>
    <property type="match status" value="1"/>
</dbReference>
<organism evidence="1 2">
    <name type="scientific">Acaulospora morrowiae</name>
    <dbReference type="NCBI Taxonomy" id="94023"/>
    <lineage>
        <taxon>Eukaryota</taxon>
        <taxon>Fungi</taxon>
        <taxon>Fungi incertae sedis</taxon>
        <taxon>Mucoromycota</taxon>
        <taxon>Glomeromycotina</taxon>
        <taxon>Glomeromycetes</taxon>
        <taxon>Diversisporales</taxon>
        <taxon>Acaulosporaceae</taxon>
        <taxon>Acaulospora</taxon>
    </lineage>
</organism>
<protein>
    <submittedName>
        <fullName evidence="1">7570_t:CDS:1</fullName>
    </submittedName>
</protein>
<dbReference type="Proteomes" id="UP000789342">
    <property type="component" value="Unassembled WGS sequence"/>
</dbReference>
<accession>A0A9N9J4Y5</accession>
<gene>
    <name evidence="1" type="ORF">AMORRO_LOCUS16142</name>
</gene>
<dbReference type="OrthoDB" id="2435782at2759"/>
<evidence type="ECO:0000313" key="2">
    <source>
        <dbReference type="Proteomes" id="UP000789342"/>
    </source>
</evidence>
<sequence length="130" mass="15024">NKYDINQDLLDNDDSASYNQSEEEFQNIFSYGLSSTKRDSSMCQYFDKTTIDNPGLPVCKECKKVFSSVTATTSLRHHLNIYNIIASKRGQKLLNPNPHLKIEQQEQDNLVVRWIVCDMQPFSVVEGEEW</sequence>
<name>A0A9N9J4Y5_9GLOM</name>
<proteinExistence type="predicted"/>